<evidence type="ECO:0000313" key="10">
    <source>
        <dbReference type="Proteomes" id="UP001412067"/>
    </source>
</evidence>
<dbReference type="PROSITE" id="PS00344">
    <property type="entry name" value="GATA_ZN_FINGER_1"/>
    <property type="match status" value="1"/>
</dbReference>
<proteinExistence type="inferred from homology"/>
<dbReference type="InterPro" id="IPR051140">
    <property type="entry name" value="GATA_TF"/>
</dbReference>
<sequence length="312" mass="33893">MPIRLDLPPEVAERLESTSGGRPDVASPEVTDAPPSLAPPVSPTSAPAAAVAAPDSAEPLGLLQVADRMSPRLRFLLLLEKRLEEDLECVASYKTSQESFPSASTLAFVKTHIPTYTAEVDFESMLFSTTELMVPDQAIISCKPDHDTACTWSPYLDLATKNSSLVHSDSGIIKPNFVKPPVRKRETSPDGVARRCQHCATEKTPQWRAGPMGPKSLCNACGVRYKSGRLLPEYRPASSPTFAVSEHSNSHKKVAEIRRQKGIPTPLYPPLYEGKAAPAREGAAATGTEVANPGHNFLNYGHQYLSDFLQNF</sequence>
<dbReference type="SUPFAM" id="SSF57716">
    <property type="entry name" value="Glucocorticoid receptor-like (DNA-binding domain)"/>
    <property type="match status" value="1"/>
</dbReference>
<dbReference type="Proteomes" id="UP001412067">
    <property type="component" value="Unassembled WGS sequence"/>
</dbReference>
<accession>A0ABR2LV15</accession>
<keyword evidence="3 6" id="KW-0863">Zinc-finger</keyword>
<evidence type="ECO:0000256" key="4">
    <source>
        <dbReference type="ARBA" id="ARBA00022833"/>
    </source>
</evidence>
<dbReference type="InterPro" id="IPR013088">
    <property type="entry name" value="Znf_NHR/GATA"/>
</dbReference>
<keyword evidence="5" id="KW-0010">Activator</keyword>
<keyword evidence="10" id="KW-1185">Reference proteome</keyword>
<reference evidence="9 10" key="1">
    <citation type="journal article" date="2022" name="Nat. Plants">
        <title>Genomes of leafy and leafless Platanthera orchids illuminate the evolution of mycoheterotrophy.</title>
        <authorList>
            <person name="Li M.H."/>
            <person name="Liu K.W."/>
            <person name="Li Z."/>
            <person name="Lu H.C."/>
            <person name="Ye Q.L."/>
            <person name="Zhang D."/>
            <person name="Wang J.Y."/>
            <person name="Li Y.F."/>
            <person name="Zhong Z.M."/>
            <person name="Liu X."/>
            <person name="Yu X."/>
            <person name="Liu D.K."/>
            <person name="Tu X.D."/>
            <person name="Liu B."/>
            <person name="Hao Y."/>
            <person name="Liao X.Y."/>
            <person name="Jiang Y.T."/>
            <person name="Sun W.H."/>
            <person name="Chen J."/>
            <person name="Chen Y.Q."/>
            <person name="Ai Y."/>
            <person name="Zhai J.W."/>
            <person name="Wu S.S."/>
            <person name="Zhou Z."/>
            <person name="Hsiao Y.Y."/>
            <person name="Wu W.L."/>
            <person name="Chen Y.Y."/>
            <person name="Lin Y.F."/>
            <person name="Hsu J.L."/>
            <person name="Li C.Y."/>
            <person name="Wang Z.W."/>
            <person name="Zhao X."/>
            <person name="Zhong W.Y."/>
            <person name="Ma X.K."/>
            <person name="Ma L."/>
            <person name="Huang J."/>
            <person name="Chen G.Z."/>
            <person name="Huang M.Z."/>
            <person name="Huang L."/>
            <person name="Peng D.H."/>
            <person name="Luo Y.B."/>
            <person name="Zou S.Q."/>
            <person name="Chen S.P."/>
            <person name="Lan S."/>
            <person name="Tsai W.C."/>
            <person name="Van de Peer Y."/>
            <person name="Liu Z.J."/>
        </authorList>
    </citation>
    <scope>NUCLEOTIDE SEQUENCE [LARGE SCALE GENOMIC DNA]</scope>
    <source>
        <strain evidence="9">Lor288</strain>
    </source>
</reference>
<comment type="similarity">
    <text evidence="1">Belongs to the type IV zinc-finger family. Class A subfamily.</text>
</comment>
<feature type="region of interest" description="Disordered" evidence="7">
    <location>
        <begin position="1"/>
        <end position="47"/>
    </location>
</feature>
<gene>
    <name evidence="9" type="primary">GATA9</name>
    <name evidence="9" type="ORF">KSP40_PGU018759</name>
</gene>
<dbReference type="PANTHER" id="PTHR45658:SF18">
    <property type="entry name" value="PROTEIN GAT2"/>
    <property type="match status" value="1"/>
</dbReference>
<protein>
    <submittedName>
        <fullName evidence="9">GATA transcription factor 9</fullName>
    </submittedName>
</protein>
<evidence type="ECO:0000256" key="1">
    <source>
        <dbReference type="ARBA" id="ARBA00005694"/>
    </source>
</evidence>
<dbReference type="SMART" id="SM00401">
    <property type="entry name" value="ZnF_GATA"/>
    <property type="match status" value="1"/>
</dbReference>
<evidence type="ECO:0000259" key="8">
    <source>
        <dbReference type="PROSITE" id="PS50114"/>
    </source>
</evidence>
<evidence type="ECO:0000256" key="7">
    <source>
        <dbReference type="SAM" id="MobiDB-lite"/>
    </source>
</evidence>
<evidence type="ECO:0000256" key="6">
    <source>
        <dbReference type="PROSITE-ProRule" id="PRU00094"/>
    </source>
</evidence>
<feature type="domain" description="GATA-type" evidence="8">
    <location>
        <begin position="190"/>
        <end position="226"/>
    </location>
</feature>
<evidence type="ECO:0000313" key="9">
    <source>
        <dbReference type="EMBL" id="KAK8952707.1"/>
    </source>
</evidence>
<dbReference type="Gene3D" id="3.30.50.10">
    <property type="entry name" value="Erythroid Transcription Factor GATA-1, subunit A"/>
    <property type="match status" value="1"/>
</dbReference>
<dbReference type="Pfam" id="PF00320">
    <property type="entry name" value="GATA"/>
    <property type="match status" value="1"/>
</dbReference>
<evidence type="ECO:0000256" key="5">
    <source>
        <dbReference type="ARBA" id="ARBA00023159"/>
    </source>
</evidence>
<keyword evidence="4" id="KW-0862">Zinc</keyword>
<dbReference type="CDD" id="cd00202">
    <property type="entry name" value="ZnF_GATA"/>
    <property type="match status" value="1"/>
</dbReference>
<evidence type="ECO:0000256" key="3">
    <source>
        <dbReference type="ARBA" id="ARBA00022771"/>
    </source>
</evidence>
<organism evidence="9 10">
    <name type="scientific">Platanthera guangdongensis</name>
    <dbReference type="NCBI Taxonomy" id="2320717"/>
    <lineage>
        <taxon>Eukaryota</taxon>
        <taxon>Viridiplantae</taxon>
        <taxon>Streptophyta</taxon>
        <taxon>Embryophyta</taxon>
        <taxon>Tracheophyta</taxon>
        <taxon>Spermatophyta</taxon>
        <taxon>Magnoliopsida</taxon>
        <taxon>Liliopsida</taxon>
        <taxon>Asparagales</taxon>
        <taxon>Orchidaceae</taxon>
        <taxon>Orchidoideae</taxon>
        <taxon>Orchideae</taxon>
        <taxon>Orchidinae</taxon>
        <taxon>Platanthera</taxon>
    </lineage>
</organism>
<dbReference type="InterPro" id="IPR000679">
    <property type="entry name" value="Znf_GATA"/>
</dbReference>
<comment type="caution">
    <text evidence="9">The sequence shown here is derived from an EMBL/GenBank/DDBJ whole genome shotgun (WGS) entry which is preliminary data.</text>
</comment>
<dbReference type="PROSITE" id="PS50114">
    <property type="entry name" value="GATA_ZN_FINGER_2"/>
    <property type="match status" value="1"/>
</dbReference>
<name>A0ABR2LV15_9ASPA</name>
<dbReference type="PANTHER" id="PTHR45658">
    <property type="entry name" value="GATA TRANSCRIPTION FACTOR"/>
    <property type="match status" value="1"/>
</dbReference>
<dbReference type="EMBL" id="JBBWWR010000014">
    <property type="protein sequence ID" value="KAK8952707.1"/>
    <property type="molecule type" value="Genomic_DNA"/>
</dbReference>
<evidence type="ECO:0000256" key="2">
    <source>
        <dbReference type="ARBA" id="ARBA00022723"/>
    </source>
</evidence>
<keyword evidence="2" id="KW-0479">Metal-binding</keyword>